<dbReference type="InterPro" id="IPR050452">
    <property type="entry name" value="Metacaspase"/>
</dbReference>
<comment type="similarity">
    <text evidence="1">Belongs to the peptidase C14B family.</text>
</comment>
<dbReference type="PANTHER" id="PTHR48104">
    <property type="entry name" value="METACASPASE-4"/>
    <property type="match status" value="1"/>
</dbReference>
<dbReference type="GO" id="GO:0005737">
    <property type="term" value="C:cytoplasm"/>
    <property type="evidence" value="ECO:0007669"/>
    <property type="project" value="TreeGrafter"/>
</dbReference>
<dbReference type="PANTHER" id="PTHR48104:SF2">
    <property type="entry name" value="METACASPASE-1-LIKE ISOFORM X1"/>
    <property type="match status" value="1"/>
</dbReference>
<feature type="region of interest" description="Disordered" evidence="2">
    <location>
        <begin position="1"/>
        <end position="103"/>
    </location>
</feature>
<evidence type="ECO:0000256" key="2">
    <source>
        <dbReference type="SAM" id="MobiDB-lite"/>
    </source>
</evidence>
<accession>A0AA39SC41</accession>
<dbReference type="SUPFAM" id="SSF52129">
    <property type="entry name" value="Caspase-like"/>
    <property type="match status" value="1"/>
</dbReference>
<dbReference type="InterPro" id="IPR011600">
    <property type="entry name" value="Pept_C14_caspase"/>
</dbReference>
<feature type="domain" description="Peptidase C14 caspase" evidence="3">
    <location>
        <begin position="105"/>
        <end position="258"/>
    </location>
</feature>
<proteinExistence type="inferred from homology"/>
<dbReference type="Pfam" id="PF00656">
    <property type="entry name" value="Peptidase_C14"/>
    <property type="match status" value="1"/>
</dbReference>
<name>A0AA39SC41_ACESA</name>
<dbReference type="GO" id="GO:0004197">
    <property type="term" value="F:cysteine-type endopeptidase activity"/>
    <property type="evidence" value="ECO:0007669"/>
    <property type="project" value="InterPro"/>
</dbReference>
<gene>
    <name evidence="4" type="ORF">LWI29_022076</name>
</gene>
<dbReference type="AlphaFoldDB" id="A0AA39SC41"/>
<feature type="compositionally biased region" description="Pro residues" evidence="2">
    <location>
        <begin position="11"/>
        <end position="98"/>
    </location>
</feature>
<dbReference type="InterPro" id="IPR029030">
    <property type="entry name" value="Caspase-like_dom_sf"/>
</dbReference>
<sequence>MGCFCSKRTQPRPPPPFPPVPKQPPPPVLKPPLPPPPVSEPPPPPVSKLPPPPVLKPPLPPPTVSEPPPPLMSKPPPPPMLKPPLLPPPISEPPPPLPFQSKTPKKRALLCGVSYKNSKHELKGTINDVNNMKDLLVNYFGFLEDNLLILTEEKDDPKVIPTKNNIEKGLQWLVEGCSDGDSLVFYFAGHGASVDEALAGDEKDGKDETICPLDFLKEGKILDNYINSTIVGPLKKGVTLHAIVDACHSGTILDLSNVYNLETYICNFMI</sequence>
<comment type="caution">
    <text evidence="4">The sequence shown here is derived from an EMBL/GenBank/DDBJ whole genome shotgun (WGS) entry which is preliminary data.</text>
</comment>
<evidence type="ECO:0000313" key="5">
    <source>
        <dbReference type="Proteomes" id="UP001168877"/>
    </source>
</evidence>
<dbReference type="GO" id="GO:0006508">
    <property type="term" value="P:proteolysis"/>
    <property type="evidence" value="ECO:0007669"/>
    <property type="project" value="InterPro"/>
</dbReference>
<dbReference type="EMBL" id="JAUESC010000381">
    <property type="protein sequence ID" value="KAK0590046.1"/>
    <property type="molecule type" value="Genomic_DNA"/>
</dbReference>
<dbReference type="Proteomes" id="UP001168877">
    <property type="component" value="Unassembled WGS sequence"/>
</dbReference>
<evidence type="ECO:0000256" key="1">
    <source>
        <dbReference type="ARBA" id="ARBA00009005"/>
    </source>
</evidence>
<evidence type="ECO:0000313" key="4">
    <source>
        <dbReference type="EMBL" id="KAK0590046.1"/>
    </source>
</evidence>
<reference evidence="4" key="2">
    <citation type="submission" date="2023-06" db="EMBL/GenBank/DDBJ databases">
        <authorList>
            <person name="Swenson N.G."/>
            <person name="Wegrzyn J.L."/>
            <person name="Mcevoy S.L."/>
        </authorList>
    </citation>
    <scope>NUCLEOTIDE SEQUENCE</scope>
    <source>
        <strain evidence="4">NS2018</strain>
        <tissue evidence="4">Leaf</tissue>
    </source>
</reference>
<dbReference type="Gene3D" id="3.40.50.12660">
    <property type="match status" value="1"/>
</dbReference>
<organism evidence="4 5">
    <name type="scientific">Acer saccharum</name>
    <name type="common">Sugar maple</name>
    <dbReference type="NCBI Taxonomy" id="4024"/>
    <lineage>
        <taxon>Eukaryota</taxon>
        <taxon>Viridiplantae</taxon>
        <taxon>Streptophyta</taxon>
        <taxon>Embryophyta</taxon>
        <taxon>Tracheophyta</taxon>
        <taxon>Spermatophyta</taxon>
        <taxon>Magnoliopsida</taxon>
        <taxon>eudicotyledons</taxon>
        <taxon>Gunneridae</taxon>
        <taxon>Pentapetalae</taxon>
        <taxon>rosids</taxon>
        <taxon>malvids</taxon>
        <taxon>Sapindales</taxon>
        <taxon>Sapindaceae</taxon>
        <taxon>Hippocastanoideae</taxon>
        <taxon>Acereae</taxon>
        <taxon>Acer</taxon>
    </lineage>
</organism>
<keyword evidence="5" id="KW-1185">Reference proteome</keyword>
<dbReference type="PRINTS" id="PR01217">
    <property type="entry name" value="PRICHEXTENSN"/>
</dbReference>
<protein>
    <recommendedName>
        <fullName evidence="3">Peptidase C14 caspase domain-containing protein</fullName>
    </recommendedName>
</protein>
<reference evidence="4" key="1">
    <citation type="journal article" date="2022" name="Plant J.">
        <title>Strategies of tolerance reflected in two North American maple genomes.</title>
        <authorList>
            <person name="McEvoy S.L."/>
            <person name="Sezen U.U."/>
            <person name="Trouern-Trend A."/>
            <person name="McMahon S.M."/>
            <person name="Schaberg P.G."/>
            <person name="Yang J."/>
            <person name="Wegrzyn J.L."/>
            <person name="Swenson N.G."/>
        </authorList>
    </citation>
    <scope>NUCLEOTIDE SEQUENCE</scope>
    <source>
        <strain evidence="4">NS2018</strain>
    </source>
</reference>
<evidence type="ECO:0000259" key="3">
    <source>
        <dbReference type="Pfam" id="PF00656"/>
    </source>
</evidence>